<dbReference type="Pfam" id="PF03476">
    <property type="entry name" value="MOSC_N"/>
    <property type="match status" value="1"/>
</dbReference>
<dbReference type="InterPro" id="IPR011037">
    <property type="entry name" value="Pyrv_Knase-like_insert_dom_sf"/>
</dbReference>
<organism evidence="2 3">
    <name type="scientific">Algoriphagus taiwanensis</name>
    <dbReference type="NCBI Taxonomy" id="1445656"/>
    <lineage>
        <taxon>Bacteria</taxon>
        <taxon>Pseudomonadati</taxon>
        <taxon>Bacteroidota</taxon>
        <taxon>Cytophagia</taxon>
        <taxon>Cytophagales</taxon>
        <taxon>Cyclobacteriaceae</taxon>
        <taxon>Algoriphagus</taxon>
    </lineage>
</organism>
<dbReference type="Proteomes" id="UP001307705">
    <property type="component" value="Unassembled WGS sequence"/>
</dbReference>
<dbReference type="SUPFAM" id="SSF50800">
    <property type="entry name" value="PK beta-barrel domain-like"/>
    <property type="match status" value="1"/>
</dbReference>
<evidence type="ECO:0000313" key="2">
    <source>
        <dbReference type="EMBL" id="GMQ35686.1"/>
    </source>
</evidence>
<dbReference type="PANTHER" id="PTHR14237">
    <property type="entry name" value="MOLYBDOPTERIN COFACTOR SULFURASE MOSC"/>
    <property type="match status" value="1"/>
</dbReference>
<accession>A0ABQ6Q755</accession>
<keyword evidence="3" id="KW-1185">Reference proteome</keyword>
<dbReference type="PROSITE" id="PS51340">
    <property type="entry name" value="MOSC"/>
    <property type="match status" value="1"/>
</dbReference>
<dbReference type="PANTHER" id="PTHR14237:SF19">
    <property type="entry name" value="MITOCHONDRIAL AMIDOXIME REDUCING COMPONENT 1"/>
    <property type="match status" value="1"/>
</dbReference>
<dbReference type="EMBL" id="BTPE01000024">
    <property type="protein sequence ID" value="GMQ35686.1"/>
    <property type="molecule type" value="Genomic_DNA"/>
</dbReference>
<dbReference type="Pfam" id="PF03473">
    <property type="entry name" value="MOSC"/>
    <property type="match status" value="1"/>
</dbReference>
<dbReference type="SUPFAM" id="SSF141673">
    <property type="entry name" value="MOSC N-terminal domain-like"/>
    <property type="match status" value="1"/>
</dbReference>
<protein>
    <submittedName>
        <fullName evidence="2">MOSC domain-containing protein</fullName>
    </submittedName>
</protein>
<name>A0ABQ6Q755_9BACT</name>
<evidence type="ECO:0000259" key="1">
    <source>
        <dbReference type="PROSITE" id="PS51340"/>
    </source>
</evidence>
<gene>
    <name evidence="2" type="ORF">Ataiwa_39590</name>
</gene>
<proteinExistence type="predicted"/>
<sequence>MDRSGRNGLDRDLFISLPERGYYLGSDFPSFRRYSGLFGLINFPDKDLPYFYPMEKKLILQDIFIYPIKSLGGIRLAEGQVEERGFRYDRRWMLVDETGRFVSQREFAKLALLQVEVGEDSLFVFHKADPNKRLQIPLDRAEGKELLVTIWDDEVTGKVVNEESGKWFSEFLGFKVDLVVMPESSKRAVDPRYAVNEESVSFADGMPYLFIGQSSLDDLNSRLENPVPMDRFRPNLVFSGGEPFLEDQLRKVQIGGVTFQLIKPCARCVMTTVDQKTGEKGKEPLKTLSSYRTVNNKVMFGQNAVALNLGSVNIGDELIPLS</sequence>
<comment type="caution">
    <text evidence="2">The sequence shown here is derived from an EMBL/GenBank/DDBJ whole genome shotgun (WGS) entry which is preliminary data.</text>
</comment>
<dbReference type="InterPro" id="IPR005302">
    <property type="entry name" value="MoCF_Sase_C"/>
</dbReference>
<reference evidence="2 3" key="1">
    <citation type="submission" date="2023-08" db="EMBL/GenBank/DDBJ databases">
        <title>Draft genome sequence of Algoriphagus taiwanensis.</title>
        <authorList>
            <person name="Takatani N."/>
            <person name="Hosokawa M."/>
            <person name="Sawabe T."/>
        </authorList>
    </citation>
    <scope>NUCLEOTIDE SEQUENCE [LARGE SCALE GENOMIC DNA]</scope>
    <source>
        <strain evidence="2 3">JCM 19755</strain>
    </source>
</reference>
<dbReference type="InterPro" id="IPR005303">
    <property type="entry name" value="MOCOS_middle"/>
</dbReference>
<evidence type="ECO:0000313" key="3">
    <source>
        <dbReference type="Proteomes" id="UP001307705"/>
    </source>
</evidence>
<feature type="domain" description="MOSC" evidence="1">
    <location>
        <begin position="181"/>
        <end position="321"/>
    </location>
</feature>